<proteinExistence type="predicted"/>
<organism evidence="2 3">
    <name type="scientific">Cognatiyoonia koreensis</name>
    <dbReference type="NCBI Taxonomy" id="364200"/>
    <lineage>
        <taxon>Bacteria</taxon>
        <taxon>Pseudomonadati</taxon>
        <taxon>Pseudomonadota</taxon>
        <taxon>Alphaproteobacteria</taxon>
        <taxon>Rhodobacterales</taxon>
        <taxon>Paracoccaceae</taxon>
        <taxon>Cognatiyoonia</taxon>
    </lineage>
</organism>
<dbReference type="OrthoDB" id="5973611at2"/>
<protein>
    <submittedName>
        <fullName evidence="2">Uncharacterized protein</fullName>
    </submittedName>
</protein>
<dbReference type="Proteomes" id="UP000199167">
    <property type="component" value="Unassembled WGS sequence"/>
</dbReference>
<dbReference type="PROSITE" id="PS51257">
    <property type="entry name" value="PROKAR_LIPOPROTEIN"/>
    <property type="match status" value="1"/>
</dbReference>
<name>A0A1I0NR62_9RHOB</name>
<evidence type="ECO:0000256" key="1">
    <source>
        <dbReference type="SAM" id="SignalP"/>
    </source>
</evidence>
<keyword evidence="1" id="KW-0732">Signal</keyword>
<sequence length="158" mass="17142">MKALILAAVSMVGFAGAAMACPDFNLRAVEAYQASGSQLRSPKTFNVVAGGDNYVWNCRNVRPNTDQGAGYFTSQPDFSFDLSGMGGLQLVISAVSECDSALLINTGSASWYYDDDDNGNLDPRIVLTRPANGRIDVWMGTYDGEYCNARLRLETFAR</sequence>
<gene>
    <name evidence="2" type="ORF">SAMN04488515_0767</name>
</gene>
<evidence type="ECO:0000313" key="2">
    <source>
        <dbReference type="EMBL" id="SEW03864.1"/>
    </source>
</evidence>
<keyword evidence="3" id="KW-1185">Reference proteome</keyword>
<dbReference type="EMBL" id="FOIZ01000001">
    <property type="protein sequence ID" value="SEW03864.1"/>
    <property type="molecule type" value="Genomic_DNA"/>
</dbReference>
<dbReference type="AlphaFoldDB" id="A0A1I0NR62"/>
<dbReference type="STRING" id="364200.SAMN04488515_0767"/>
<feature type="signal peptide" evidence="1">
    <location>
        <begin position="1"/>
        <end position="20"/>
    </location>
</feature>
<reference evidence="2 3" key="1">
    <citation type="submission" date="2016-10" db="EMBL/GenBank/DDBJ databases">
        <authorList>
            <person name="de Groot N.N."/>
        </authorList>
    </citation>
    <scope>NUCLEOTIDE SEQUENCE [LARGE SCALE GENOMIC DNA]</scope>
    <source>
        <strain evidence="2 3">DSM 17925</strain>
    </source>
</reference>
<dbReference type="RefSeq" id="WP_089990470.1">
    <property type="nucleotide sequence ID" value="NZ_FOIZ01000001.1"/>
</dbReference>
<accession>A0A1I0NR62</accession>
<feature type="chain" id="PRO_5011537545" evidence="1">
    <location>
        <begin position="21"/>
        <end position="158"/>
    </location>
</feature>
<evidence type="ECO:0000313" key="3">
    <source>
        <dbReference type="Proteomes" id="UP000199167"/>
    </source>
</evidence>